<dbReference type="GO" id="GO:0005789">
    <property type="term" value="C:endoplasmic reticulum membrane"/>
    <property type="evidence" value="ECO:0007669"/>
    <property type="project" value="UniProtKB-SubCell"/>
</dbReference>
<dbReference type="RefSeq" id="XP_007317314.1">
    <property type="nucleotide sequence ID" value="XM_007317252.1"/>
</dbReference>
<dbReference type="EMBL" id="GL945433">
    <property type="protein sequence ID" value="EGO25192.1"/>
    <property type="molecule type" value="Genomic_DNA"/>
</dbReference>
<comment type="similarity">
    <text evidence="3 12">Belongs to the PIGV family.</text>
</comment>
<accession>F8NUB8</accession>
<keyword evidence="10 12" id="KW-1133">Transmembrane helix</keyword>
<feature type="transmembrane region" description="Helical" evidence="12">
    <location>
        <begin position="304"/>
        <end position="329"/>
    </location>
</feature>
<feature type="transmembrane region" description="Helical" evidence="12">
    <location>
        <begin position="231"/>
        <end position="252"/>
    </location>
</feature>
<dbReference type="GO" id="GO:0004376">
    <property type="term" value="F:GPI mannosyltransferase activity"/>
    <property type="evidence" value="ECO:0007669"/>
    <property type="project" value="InterPro"/>
</dbReference>
<keyword evidence="11 12" id="KW-0472">Membrane</keyword>
<feature type="transmembrane region" description="Helical" evidence="12">
    <location>
        <begin position="12"/>
        <end position="37"/>
    </location>
</feature>
<dbReference type="UniPathway" id="UPA00196"/>
<keyword evidence="6 12" id="KW-0328">Glycosyltransferase</keyword>
<evidence type="ECO:0000256" key="7">
    <source>
        <dbReference type="ARBA" id="ARBA00022679"/>
    </source>
</evidence>
<comment type="subcellular location">
    <subcellularLocation>
        <location evidence="1 12">Endoplasmic reticulum membrane</location>
        <topology evidence="1 12">Multi-pass membrane protein</topology>
    </subcellularLocation>
</comment>
<evidence type="ECO:0000313" key="13">
    <source>
        <dbReference type="EMBL" id="EGO25192.1"/>
    </source>
</evidence>
<dbReference type="OrthoDB" id="10252502at2759"/>
<feature type="transmembrane region" description="Helical" evidence="12">
    <location>
        <begin position="376"/>
        <end position="396"/>
    </location>
</feature>
<evidence type="ECO:0000256" key="9">
    <source>
        <dbReference type="ARBA" id="ARBA00022824"/>
    </source>
</evidence>
<dbReference type="PANTHER" id="PTHR12468">
    <property type="entry name" value="GPI MANNOSYLTRANSFERASE 2"/>
    <property type="match status" value="1"/>
</dbReference>
<evidence type="ECO:0000256" key="1">
    <source>
        <dbReference type="ARBA" id="ARBA00004477"/>
    </source>
</evidence>
<keyword evidence="5 12" id="KW-0337">GPI-anchor biosynthesis</keyword>
<evidence type="ECO:0000256" key="10">
    <source>
        <dbReference type="ARBA" id="ARBA00022989"/>
    </source>
</evidence>
<reference evidence="13" key="1">
    <citation type="submission" date="2011-04" db="EMBL/GenBank/DDBJ databases">
        <title>Evolution of plant cell wall degrading machinery underlies the functional diversity of forest fungi.</title>
        <authorList>
            <consortium name="US DOE Joint Genome Institute (JGI-PGF)"/>
            <person name="Eastwood D.C."/>
            <person name="Floudas D."/>
            <person name="Binder M."/>
            <person name="Majcherczyk A."/>
            <person name="Schneider P."/>
            <person name="Aerts A."/>
            <person name="Asiegbu F.O."/>
            <person name="Baker S.E."/>
            <person name="Barry K."/>
            <person name="Bendiksby M."/>
            <person name="Blumentritt M."/>
            <person name="Coutinho P.M."/>
            <person name="Cullen D."/>
            <person name="Cullen D."/>
            <person name="Gathman A."/>
            <person name="Goodell B."/>
            <person name="Henrissat B."/>
            <person name="Ihrmark K."/>
            <person name="Kauserud H."/>
            <person name="Kohler A."/>
            <person name="LaButti K."/>
            <person name="Lapidus A."/>
            <person name="Lavin J.L."/>
            <person name="Lee Y.-H."/>
            <person name="Lindquist E."/>
            <person name="Lilly W."/>
            <person name="Lucas S."/>
            <person name="Morin E."/>
            <person name="Murat C."/>
            <person name="Oguiza J.A."/>
            <person name="Park J."/>
            <person name="Pisabarro A.G."/>
            <person name="Riley R."/>
            <person name="Rosling A."/>
            <person name="Salamov A."/>
            <person name="Schmidt O."/>
            <person name="Schmutz J."/>
            <person name="Skrede I."/>
            <person name="Stenlid J."/>
            <person name="Wiebenga A."/>
            <person name="Xie X."/>
            <person name="Kues U."/>
            <person name="Hibbett D.S."/>
            <person name="Hoffmeister D."/>
            <person name="Hogberg N."/>
            <person name="Martin F."/>
            <person name="Grigoriev I.V."/>
            <person name="Watkinson S.C."/>
        </authorList>
    </citation>
    <scope>NUCLEOTIDE SEQUENCE</scope>
    <source>
        <strain evidence="13">S7.9</strain>
    </source>
</reference>
<dbReference type="GO" id="GO:0000009">
    <property type="term" value="F:alpha-1,6-mannosyltransferase activity"/>
    <property type="evidence" value="ECO:0007669"/>
    <property type="project" value="InterPro"/>
</dbReference>
<evidence type="ECO:0000256" key="2">
    <source>
        <dbReference type="ARBA" id="ARBA00004687"/>
    </source>
</evidence>
<evidence type="ECO:0000256" key="4">
    <source>
        <dbReference type="ARBA" id="ARBA00013795"/>
    </source>
</evidence>
<evidence type="ECO:0000256" key="11">
    <source>
        <dbReference type="ARBA" id="ARBA00023136"/>
    </source>
</evidence>
<sequence>MSPSSYSTARHLRILLVGTFLSRLYTCILIVLSASFLPLFDSSPTILLGNSWQSSFLRWDAFYFTHIAENGYVYEHEWAFFPGIPLLMRFASQFLTGLTVHGDVSSDLTTSLEWTMLLQGGALAALACDSTRTLYHLSLHHLGSPSLAFVSAALSLLPSSPAALRFAAYTEPIFTFMSYRGMLYCTRSQWLFASACFAFASVCRSNGVMLSGFIVWGMLVEPFLNGQYEKLSFTHILYTILLTALPILPFIYHNYMAYLAFCSTTAQPAEWCTRRFPSIYAHVQDKYWNVGFLRYWTFQQLPNFIISLPVLLIIYIFAFNYFSALPTVLTSFPLLSHTRAPKPKPRSPFLSSRLLPHVLYATLLTLILTFSAHTQIALRTLPAVPVTYWSAAWLLLERPMLGKAWVAWSMVWGSLSAVLWGVFLPPA</sequence>
<comment type="pathway">
    <text evidence="2 12">Glycolipid biosynthesis; glycosylphosphatidylinositol-anchor biosynthesis.</text>
</comment>
<dbReference type="Proteomes" id="UP000008064">
    <property type="component" value="Unassembled WGS sequence"/>
</dbReference>
<gene>
    <name evidence="13" type="ORF">SERLADRAFT_436951</name>
</gene>
<feature type="transmembrane region" description="Helical" evidence="12">
    <location>
        <begin position="350"/>
        <end position="370"/>
    </location>
</feature>
<dbReference type="HOGENOM" id="CLU_029048_1_0_1"/>
<name>F8NUB8_SERL9</name>
<proteinExistence type="inferred from homology"/>
<dbReference type="InterPro" id="IPR007315">
    <property type="entry name" value="PIG-V/Gpi18"/>
</dbReference>
<evidence type="ECO:0000256" key="12">
    <source>
        <dbReference type="RuleBase" id="RU363112"/>
    </source>
</evidence>
<dbReference type="EC" id="2.4.1.-" evidence="12"/>
<comment type="function">
    <text evidence="12">Mannosyltransferase involved in glycosylphosphatidylinositol-anchor biosynthesis.</text>
</comment>
<keyword evidence="9 12" id="KW-0256">Endoplasmic reticulum</keyword>
<evidence type="ECO:0000256" key="8">
    <source>
        <dbReference type="ARBA" id="ARBA00022692"/>
    </source>
</evidence>
<feature type="transmembrane region" description="Helical" evidence="12">
    <location>
        <begin position="405"/>
        <end position="423"/>
    </location>
</feature>
<evidence type="ECO:0000256" key="5">
    <source>
        <dbReference type="ARBA" id="ARBA00022502"/>
    </source>
</evidence>
<dbReference type="GO" id="GO:0006506">
    <property type="term" value="P:GPI anchor biosynthetic process"/>
    <property type="evidence" value="ECO:0007669"/>
    <property type="project" value="UniProtKB-UniPathway"/>
</dbReference>
<dbReference type="PANTHER" id="PTHR12468:SF2">
    <property type="entry name" value="GPI MANNOSYLTRANSFERASE 2"/>
    <property type="match status" value="1"/>
</dbReference>
<feature type="transmembrane region" description="Helical" evidence="12">
    <location>
        <begin position="190"/>
        <end position="219"/>
    </location>
</feature>
<keyword evidence="8 12" id="KW-0812">Transmembrane</keyword>
<keyword evidence="7 12" id="KW-0808">Transferase</keyword>
<dbReference type="AlphaFoldDB" id="F8NUB8"/>
<feature type="transmembrane region" description="Helical" evidence="12">
    <location>
        <begin position="147"/>
        <end position="170"/>
    </location>
</feature>
<organism>
    <name type="scientific">Serpula lacrymans var. lacrymans (strain S7.9)</name>
    <name type="common">Dry rot fungus</name>
    <dbReference type="NCBI Taxonomy" id="578457"/>
    <lineage>
        <taxon>Eukaryota</taxon>
        <taxon>Fungi</taxon>
        <taxon>Dikarya</taxon>
        <taxon>Basidiomycota</taxon>
        <taxon>Agaricomycotina</taxon>
        <taxon>Agaricomycetes</taxon>
        <taxon>Agaricomycetidae</taxon>
        <taxon>Boletales</taxon>
        <taxon>Coniophorineae</taxon>
        <taxon>Serpulaceae</taxon>
        <taxon>Serpula</taxon>
    </lineage>
</organism>
<dbReference type="KEGG" id="sla:SERLADRAFT_436951"/>
<dbReference type="GO" id="GO:0031501">
    <property type="term" value="C:mannosyltransferase complex"/>
    <property type="evidence" value="ECO:0007669"/>
    <property type="project" value="TreeGrafter"/>
</dbReference>
<evidence type="ECO:0000256" key="6">
    <source>
        <dbReference type="ARBA" id="ARBA00022676"/>
    </source>
</evidence>
<dbReference type="GeneID" id="18814778"/>
<protein>
    <recommendedName>
        <fullName evidence="4 12">GPI mannosyltransferase 2</fullName>
        <ecNumber evidence="12">2.4.1.-</ecNumber>
    </recommendedName>
</protein>
<evidence type="ECO:0000256" key="3">
    <source>
        <dbReference type="ARBA" id="ARBA00008698"/>
    </source>
</evidence>
<dbReference type="Pfam" id="PF04188">
    <property type="entry name" value="Mannosyl_trans2"/>
    <property type="match status" value="1"/>
</dbReference>